<dbReference type="Pfam" id="PF06114">
    <property type="entry name" value="Peptidase_M78"/>
    <property type="match status" value="1"/>
</dbReference>
<dbReference type="AlphaFoldDB" id="A0AAE3H3Z9"/>
<dbReference type="InterPro" id="IPR050807">
    <property type="entry name" value="TransReg_Diox_bact_type"/>
</dbReference>
<dbReference type="PROSITE" id="PS50943">
    <property type="entry name" value="HTH_CROC1"/>
    <property type="match status" value="1"/>
</dbReference>
<sequence length="492" mass="56696">MSLNTDHIKLIFGLKLKQLRQEKGFSLQDLSNMSGLSMSYINEIEKGKKYPKTDKISALAEALGIEYDSLVSLKLNKKLQPISNLLKSNFLTEIPFDFFGIDPANLLEMLSDAPTKLSAFINTIIKIGKSYSMSVEQFYFAVLRSYQEMHNNYFPELEQIAEDFLKNNKIAEDTVVDEFYLSNLLSDKYGIIIEFFDEKDYPILGSIRSVFVPKSKKLLINKRISSDQRAFTLARELGFIHMNLKMRPMTSSWIQVNSFEEVFNNFQASYFAGAILIKKDPLVQSLKQLFSQEKFSEKKLIEIIQKFQTTPETLLHRIFSILPDCFDIDKLFFLRFEAPVGSKDYFLTKELHLSKLHDPQESKNENYCRRWVSLKILDDLSSLQKNKKEDLIVQAQVSDYEDAGNQYFVISIARPLNILESTNVSVSIGFEISPEVSQKIAFLNDSKVKHQKVNQTCEKCSIFDCKERVAAPTILQKKRQIKLMKEAIANLN</sequence>
<organism evidence="4 5">
    <name type="scientific">Lacihabitans soyangensis</name>
    <dbReference type="NCBI Taxonomy" id="869394"/>
    <lineage>
        <taxon>Bacteria</taxon>
        <taxon>Pseudomonadati</taxon>
        <taxon>Bacteroidota</taxon>
        <taxon>Cytophagia</taxon>
        <taxon>Cytophagales</taxon>
        <taxon>Leadbetterellaceae</taxon>
        <taxon>Lacihabitans</taxon>
    </lineage>
</organism>
<dbReference type="Gene3D" id="1.10.260.40">
    <property type="entry name" value="lambda repressor-like DNA-binding domains"/>
    <property type="match status" value="1"/>
</dbReference>
<protein>
    <submittedName>
        <fullName evidence="4">Helix-turn-helix domain-containing protein</fullName>
    </submittedName>
</protein>
<comment type="similarity">
    <text evidence="1">Belongs to the short-chain fatty acyl-CoA assimilation regulator (ScfR) family.</text>
</comment>
<dbReference type="GO" id="GO:0005829">
    <property type="term" value="C:cytosol"/>
    <property type="evidence" value="ECO:0007669"/>
    <property type="project" value="TreeGrafter"/>
</dbReference>
<dbReference type="EMBL" id="RJUF01000174">
    <property type="protein sequence ID" value="MCP9764537.1"/>
    <property type="molecule type" value="Genomic_DNA"/>
</dbReference>
<comment type="caution">
    <text evidence="4">The sequence shown here is derived from an EMBL/GenBank/DDBJ whole genome shotgun (WGS) entry which is preliminary data.</text>
</comment>
<dbReference type="GO" id="GO:0003677">
    <property type="term" value="F:DNA binding"/>
    <property type="evidence" value="ECO:0007669"/>
    <property type="project" value="UniProtKB-KW"/>
</dbReference>
<dbReference type="RefSeq" id="WP_255038230.1">
    <property type="nucleotide sequence ID" value="NZ_RJUF01000174.1"/>
</dbReference>
<dbReference type="InterPro" id="IPR001387">
    <property type="entry name" value="Cro/C1-type_HTH"/>
</dbReference>
<proteinExistence type="inferred from homology"/>
<dbReference type="Proteomes" id="UP001204144">
    <property type="component" value="Unassembled WGS sequence"/>
</dbReference>
<dbReference type="Pfam" id="PF01381">
    <property type="entry name" value="HTH_3"/>
    <property type="match status" value="1"/>
</dbReference>
<name>A0AAE3H3Z9_9BACT</name>
<dbReference type="InterPro" id="IPR010359">
    <property type="entry name" value="IrrE_HExxH"/>
</dbReference>
<dbReference type="InterPro" id="IPR010982">
    <property type="entry name" value="Lambda_DNA-bd_dom_sf"/>
</dbReference>
<reference evidence="4 5" key="1">
    <citation type="submission" date="2018-11" db="EMBL/GenBank/DDBJ databases">
        <title>Novel bacteria species description.</title>
        <authorList>
            <person name="Han J.-H."/>
        </authorList>
    </citation>
    <scope>NUCLEOTIDE SEQUENCE [LARGE SCALE GENOMIC DNA]</scope>
    <source>
        <strain evidence="4 5">KCTC23259</strain>
    </source>
</reference>
<evidence type="ECO:0000256" key="1">
    <source>
        <dbReference type="ARBA" id="ARBA00007227"/>
    </source>
</evidence>
<dbReference type="SUPFAM" id="SSF47413">
    <property type="entry name" value="lambda repressor-like DNA-binding domains"/>
    <property type="match status" value="1"/>
</dbReference>
<dbReference type="GO" id="GO:0003700">
    <property type="term" value="F:DNA-binding transcription factor activity"/>
    <property type="evidence" value="ECO:0007669"/>
    <property type="project" value="TreeGrafter"/>
</dbReference>
<gene>
    <name evidence="4" type="ORF">EGI31_16475</name>
</gene>
<evidence type="ECO:0000259" key="3">
    <source>
        <dbReference type="PROSITE" id="PS50943"/>
    </source>
</evidence>
<evidence type="ECO:0000313" key="4">
    <source>
        <dbReference type="EMBL" id="MCP9764537.1"/>
    </source>
</evidence>
<dbReference type="SMART" id="SM00530">
    <property type="entry name" value="HTH_XRE"/>
    <property type="match status" value="1"/>
</dbReference>
<feature type="domain" description="HTH cro/C1-type" evidence="3">
    <location>
        <begin position="16"/>
        <end position="70"/>
    </location>
</feature>
<dbReference type="PANTHER" id="PTHR46797">
    <property type="entry name" value="HTH-TYPE TRANSCRIPTIONAL REGULATOR"/>
    <property type="match status" value="1"/>
</dbReference>
<keyword evidence="5" id="KW-1185">Reference proteome</keyword>
<dbReference type="PANTHER" id="PTHR46797:SF1">
    <property type="entry name" value="METHYLPHOSPHONATE SYNTHASE"/>
    <property type="match status" value="1"/>
</dbReference>
<accession>A0AAE3H3Z9</accession>
<keyword evidence="2" id="KW-0238">DNA-binding</keyword>
<dbReference type="CDD" id="cd00093">
    <property type="entry name" value="HTH_XRE"/>
    <property type="match status" value="1"/>
</dbReference>
<evidence type="ECO:0000256" key="2">
    <source>
        <dbReference type="ARBA" id="ARBA00023125"/>
    </source>
</evidence>
<evidence type="ECO:0000313" key="5">
    <source>
        <dbReference type="Proteomes" id="UP001204144"/>
    </source>
</evidence>